<dbReference type="SMART" id="SM00327">
    <property type="entry name" value="VWA"/>
    <property type="match status" value="1"/>
</dbReference>
<dbReference type="GO" id="GO:0006508">
    <property type="term" value="P:proteolysis"/>
    <property type="evidence" value="ECO:0007669"/>
    <property type="project" value="InterPro"/>
</dbReference>
<evidence type="ECO:0000259" key="2">
    <source>
        <dbReference type="PROSITE" id="PS50234"/>
    </source>
</evidence>
<feature type="domain" description="VWFA" evidence="2">
    <location>
        <begin position="692"/>
        <end position="871"/>
    </location>
</feature>
<name>A0A927R1N2_9ACTN</name>
<dbReference type="SUPFAM" id="SSF53300">
    <property type="entry name" value="vWA-like"/>
    <property type="match status" value="1"/>
</dbReference>
<dbReference type="InterPro" id="IPR011600">
    <property type="entry name" value="Pept_C14_caspase"/>
</dbReference>
<dbReference type="GO" id="GO:0004197">
    <property type="term" value="F:cysteine-type endopeptidase activity"/>
    <property type="evidence" value="ECO:0007669"/>
    <property type="project" value="InterPro"/>
</dbReference>
<dbReference type="NCBIfam" id="NF047832">
    <property type="entry name" value="caspase_w_EACC1"/>
    <property type="match status" value="1"/>
</dbReference>
<dbReference type="Gene3D" id="3.40.50.1460">
    <property type="match status" value="1"/>
</dbReference>
<dbReference type="PANTHER" id="PTHR22576">
    <property type="entry name" value="MUCOSA ASSOCIATED LYMPHOID TISSUE LYMPHOMA TRANSLOCATION PROTEIN 1/PARACASPASE"/>
    <property type="match status" value="1"/>
</dbReference>
<comment type="caution">
    <text evidence="3">The sequence shown here is derived from an EMBL/GenBank/DDBJ whole genome shotgun (WGS) entry which is preliminary data.</text>
</comment>
<organism evidence="3 4">
    <name type="scientific">Plantactinospora soyae</name>
    <dbReference type="NCBI Taxonomy" id="1544732"/>
    <lineage>
        <taxon>Bacteria</taxon>
        <taxon>Bacillati</taxon>
        <taxon>Actinomycetota</taxon>
        <taxon>Actinomycetes</taxon>
        <taxon>Micromonosporales</taxon>
        <taxon>Micromonosporaceae</taxon>
        <taxon>Plantactinospora</taxon>
    </lineage>
</organism>
<evidence type="ECO:0000313" key="4">
    <source>
        <dbReference type="Proteomes" id="UP000649753"/>
    </source>
</evidence>
<dbReference type="Pfam" id="PF13519">
    <property type="entry name" value="VWA_2"/>
    <property type="match status" value="1"/>
</dbReference>
<sequence length="876" mass="94220">MRRALIIANEVYHDQRFATLPGAVADANSLEEVLRDPAIGAFDVTVLRDADVYDIGVAIANHFNSGHPDDVLLLHISAHGLKDAHGNLFFAASNSSYDTYLLNATALSAADIRQEMADSRARRIIVLLDCCYSGAFVPGERSRGRDSADLTEPFRGRGHVVITASTAAQHSYEVGGQGVFTRAVVEALRTGRADRNRDGIIDTDELYHYVSGAVRREMPRQSPTLSAHNVEGVLQVARSPRPDSAGPDTPPVPIQGDRPRPSLLGRLRHAAGAVGARTRRQYRRALAARPVSLPRRAAIAILTTWAVLLGLGAHADAAGTWFPGCVHPPEIRVATSAAGYLAYREVADAYEQWTAGRNGGCSAARLYLYPASADQVREGIRAGWPSSGVPSQRYLREVGPHPDLWLPESHSDLDRLTAQGAAPPIRRVDRIASTPLVLGVPADRVHAGQDAGQRTMTLSWHELFAKATAATAADWGVVRADPTTSTVARLASVALYRTDETDLLPAYEAREQIERPLDEALDTGAFPIGDDAALLCRYRILGATPQQVQPPAVVLTEQALIRLNQGRPLGGNCGTNQPPSTGNRLQAFYPDDSPVVVQPVVQLRWRDQVQGLAVRTAATDFARWLTTEADGKRALLQVGLRPYGYDVGAPIDTSNGVLREWPFGLPRQISEPPVAEQDRALVRYAEANRPGRVLVALDASGSMRSSTQDQRRSRFEVALAGVGQSLDRMGARDEFGLLTFSTAAANSRLLVPIGRPTAAQARAVRAAAEQIRPAGDTPLYRAVLHGRDLLRGGDDETLRALVVLTDGRDTSTQAVPTAAQLRGVRVYFLAVGDVSCAGSVLDRLADGTGGGCFDTGPDTIDTVLGRLFEGLWKGTA</sequence>
<evidence type="ECO:0000313" key="3">
    <source>
        <dbReference type="EMBL" id="MBE1491582.1"/>
    </source>
</evidence>
<gene>
    <name evidence="3" type="ORF">H4W31_007220</name>
</gene>
<dbReference type="InterPro" id="IPR002035">
    <property type="entry name" value="VWF_A"/>
</dbReference>
<reference evidence="3" key="1">
    <citation type="submission" date="2020-10" db="EMBL/GenBank/DDBJ databases">
        <title>Sequencing the genomes of 1000 actinobacteria strains.</title>
        <authorList>
            <person name="Klenk H.-P."/>
        </authorList>
    </citation>
    <scope>NUCLEOTIDE SEQUENCE</scope>
    <source>
        <strain evidence="3">DSM 46832</strain>
    </source>
</reference>
<dbReference type="EMBL" id="JADBEB010000001">
    <property type="protein sequence ID" value="MBE1491582.1"/>
    <property type="molecule type" value="Genomic_DNA"/>
</dbReference>
<feature type="region of interest" description="Disordered" evidence="1">
    <location>
        <begin position="238"/>
        <end position="261"/>
    </location>
</feature>
<dbReference type="PANTHER" id="PTHR22576:SF37">
    <property type="entry name" value="MUCOSA-ASSOCIATED LYMPHOID TISSUE LYMPHOMA TRANSLOCATION PROTEIN 1"/>
    <property type="match status" value="1"/>
</dbReference>
<dbReference type="PROSITE" id="PS50234">
    <property type="entry name" value="VWFA"/>
    <property type="match status" value="1"/>
</dbReference>
<dbReference type="InterPro" id="IPR029030">
    <property type="entry name" value="Caspase-like_dom_sf"/>
</dbReference>
<protein>
    <recommendedName>
        <fullName evidence="2">VWFA domain-containing protein</fullName>
    </recommendedName>
</protein>
<dbReference type="Pfam" id="PF13531">
    <property type="entry name" value="SBP_bac_11"/>
    <property type="match status" value="1"/>
</dbReference>
<dbReference type="InterPro" id="IPR018247">
    <property type="entry name" value="EF_Hand_1_Ca_BS"/>
</dbReference>
<dbReference type="Pfam" id="PF00656">
    <property type="entry name" value="Peptidase_C14"/>
    <property type="match status" value="1"/>
</dbReference>
<dbReference type="RefSeq" id="WP_192770629.1">
    <property type="nucleotide sequence ID" value="NZ_JADBEB010000001.1"/>
</dbReference>
<dbReference type="Proteomes" id="UP000649753">
    <property type="component" value="Unassembled WGS sequence"/>
</dbReference>
<dbReference type="SUPFAM" id="SSF52129">
    <property type="entry name" value="Caspase-like"/>
    <property type="match status" value="1"/>
</dbReference>
<dbReference type="AlphaFoldDB" id="A0A927R1N2"/>
<dbReference type="InterPro" id="IPR036465">
    <property type="entry name" value="vWFA_dom_sf"/>
</dbReference>
<dbReference type="PROSITE" id="PS00018">
    <property type="entry name" value="EF_HAND_1"/>
    <property type="match status" value="1"/>
</dbReference>
<keyword evidence="4" id="KW-1185">Reference proteome</keyword>
<accession>A0A927R1N2</accession>
<dbReference type="Gene3D" id="3.40.50.410">
    <property type="entry name" value="von Willebrand factor, type A domain"/>
    <property type="match status" value="1"/>
</dbReference>
<dbReference type="InterPro" id="IPR052039">
    <property type="entry name" value="Caspase-related_regulators"/>
</dbReference>
<evidence type="ECO:0000256" key="1">
    <source>
        <dbReference type="SAM" id="MobiDB-lite"/>
    </source>
</evidence>
<proteinExistence type="predicted"/>